<organism evidence="3 4">
    <name type="scientific">OM182 bacterium</name>
    <dbReference type="NCBI Taxonomy" id="2510334"/>
    <lineage>
        <taxon>Bacteria</taxon>
        <taxon>Pseudomonadati</taxon>
        <taxon>Pseudomonadota</taxon>
        <taxon>Gammaproteobacteria</taxon>
        <taxon>OMG group</taxon>
        <taxon>OM182 clade</taxon>
    </lineage>
</organism>
<comment type="similarity">
    <text evidence="1 2">Belongs to the enoyl-CoA hydratase/isomerase family.</text>
</comment>
<evidence type="ECO:0000313" key="3">
    <source>
        <dbReference type="EMBL" id="RZO77794.1"/>
    </source>
</evidence>
<sequence>MEPIMPDYNDILYEKDGRLAYVTLNRPEKLNALSNNLRAEVMDAMKEAEHDDEIGVIILRANGRSFSAGYDLSPSRIANDDSFVSSRSKLPDTGSMHPGKLQWARHVVMTNWIIWELAKPVVAQIQGHCLAGGTELASVCDFRICAEDAKIGYPPVRAMTTMDMIWAPWHLPPAKAREFAYIGDSHSGKQMAELGWANYAVPSDDLSDFTETFARRMAHIDNEMLMYSKRSCNRQYETMGIREGLHSGTEIQALSSARDAMGEWGRRVQEDGLKAALEWRDGPFRDFRGAYESAPKERAIAGKSQQEKSDGKY</sequence>
<dbReference type="PANTHER" id="PTHR43802">
    <property type="entry name" value="ENOYL-COA HYDRATASE"/>
    <property type="match status" value="1"/>
</dbReference>
<reference evidence="3 4" key="1">
    <citation type="submission" date="2019-02" db="EMBL/GenBank/DDBJ databases">
        <title>Prokaryotic population dynamics and viral predation in marine succession experiment using metagenomics: the confinement effect.</title>
        <authorList>
            <person name="Haro-Moreno J.M."/>
            <person name="Rodriguez-Valera F."/>
            <person name="Lopez-Perez M."/>
        </authorList>
    </citation>
    <scope>NUCLEOTIDE SEQUENCE [LARGE SCALE GENOMIC DNA]</scope>
    <source>
        <strain evidence="3">MED-G157</strain>
    </source>
</reference>
<dbReference type="CDD" id="cd06558">
    <property type="entry name" value="crotonase-like"/>
    <property type="match status" value="1"/>
</dbReference>
<name>A0A520S5T8_9GAMM</name>
<dbReference type="GO" id="GO:0003824">
    <property type="term" value="F:catalytic activity"/>
    <property type="evidence" value="ECO:0007669"/>
    <property type="project" value="InterPro"/>
</dbReference>
<dbReference type="SUPFAM" id="SSF52096">
    <property type="entry name" value="ClpP/crotonase"/>
    <property type="match status" value="1"/>
</dbReference>
<protein>
    <submittedName>
        <fullName evidence="3">Enoyl-CoA hydratase</fullName>
    </submittedName>
</protein>
<dbReference type="PROSITE" id="PS00166">
    <property type="entry name" value="ENOYL_COA_HYDRATASE"/>
    <property type="match status" value="1"/>
</dbReference>
<evidence type="ECO:0000256" key="2">
    <source>
        <dbReference type="RuleBase" id="RU003707"/>
    </source>
</evidence>
<evidence type="ECO:0000313" key="4">
    <source>
        <dbReference type="Proteomes" id="UP000316199"/>
    </source>
</evidence>
<dbReference type="Proteomes" id="UP000316199">
    <property type="component" value="Unassembled WGS sequence"/>
</dbReference>
<dbReference type="EMBL" id="SHAG01000001">
    <property type="protein sequence ID" value="RZO77794.1"/>
    <property type="molecule type" value="Genomic_DNA"/>
</dbReference>
<proteinExistence type="inferred from homology"/>
<dbReference type="PANTHER" id="PTHR43802:SF1">
    <property type="entry name" value="IP11341P-RELATED"/>
    <property type="match status" value="1"/>
</dbReference>
<dbReference type="InterPro" id="IPR029045">
    <property type="entry name" value="ClpP/crotonase-like_dom_sf"/>
</dbReference>
<gene>
    <name evidence="3" type="ORF">EVA68_00795</name>
</gene>
<accession>A0A520S5T8</accession>
<comment type="caution">
    <text evidence="3">The sequence shown here is derived from an EMBL/GenBank/DDBJ whole genome shotgun (WGS) entry which is preliminary data.</text>
</comment>
<dbReference type="Gene3D" id="3.90.226.10">
    <property type="entry name" value="2-enoyl-CoA Hydratase, Chain A, domain 1"/>
    <property type="match status" value="1"/>
</dbReference>
<dbReference type="Pfam" id="PF00378">
    <property type="entry name" value="ECH_1"/>
    <property type="match status" value="1"/>
</dbReference>
<dbReference type="AlphaFoldDB" id="A0A520S5T8"/>
<dbReference type="InterPro" id="IPR018376">
    <property type="entry name" value="Enoyl-CoA_hyd/isom_CS"/>
</dbReference>
<evidence type="ECO:0000256" key="1">
    <source>
        <dbReference type="ARBA" id="ARBA00005254"/>
    </source>
</evidence>
<dbReference type="InterPro" id="IPR001753">
    <property type="entry name" value="Enoyl-CoA_hydra/iso"/>
</dbReference>